<dbReference type="Gene3D" id="3.80.10.10">
    <property type="entry name" value="Ribonuclease Inhibitor"/>
    <property type="match status" value="1"/>
</dbReference>
<sequence length="315" mass="36436">MQLDADCYQSPHLPSPVVRRLHERLAYWASPTYGSTLIPYPGRIPDGMFQQYGKLCVLKLSACTFSFKAPPFLCCHSLRIHAAPSGSAWNELEWCRAERCPALECVLSMGPRSGSQGERFSKLRTIWGSHLLYARCFVEESTTIFPQISSCDAFAGLTLLHLYCCPRLEYALPLRRHTVALGNLETLEIMWCGDLISVFDQETQPRKRQLFHAADRLLDPRYLILRKLKHIHLHELPKLHHIYGDTAYAPELETVKIRGCWNLSSLPVVTRMVECDCEKLWWEVLQKVSRVQTICYEPIFPRYYKKTMLRASFLR</sequence>
<dbReference type="EMBL" id="PQIB02000017">
    <property type="protein sequence ID" value="RLM58288.1"/>
    <property type="molecule type" value="Genomic_DNA"/>
</dbReference>
<dbReference type="Proteomes" id="UP000275267">
    <property type="component" value="Unassembled WGS sequence"/>
</dbReference>
<protein>
    <recommendedName>
        <fullName evidence="1">Disease resistance protein At4g27190-like leucine-rich repeats domain-containing protein</fullName>
    </recommendedName>
</protein>
<dbReference type="STRING" id="4540.A0A3L6PKZ4"/>
<dbReference type="PANTHER" id="PTHR33463:SF209">
    <property type="entry name" value="DISEASE RESISTANCE PROTEIN RPS2-LIKE"/>
    <property type="match status" value="1"/>
</dbReference>
<feature type="domain" description="Disease resistance protein At4g27190-like leucine-rich repeats" evidence="1">
    <location>
        <begin position="153"/>
        <end position="266"/>
    </location>
</feature>
<dbReference type="InterPro" id="IPR032675">
    <property type="entry name" value="LRR_dom_sf"/>
</dbReference>
<dbReference type="AlphaFoldDB" id="A0A3L6PKZ4"/>
<proteinExistence type="predicted"/>
<keyword evidence="3" id="KW-1185">Reference proteome</keyword>
<accession>A0A3L6PKZ4</accession>
<dbReference type="OrthoDB" id="688099at2759"/>
<dbReference type="PANTHER" id="PTHR33463">
    <property type="entry name" value="NB-ARC DOMAIN-CONTAINING PROTEIN-RELATED"/>
    <property type="match status" value="1"/>
</dbReference>
<name>A0A3L6PKZ4_PANMI</name>
<dbReference type="SUPFAM" id="SSF52058">
    <property type="entry name" value="L domain-like"/>
    <property type="match status" value="1"/>
</dbReference>
<gene>
    <name evidence="2" type="ORF">C2845_PM18G01990</name>
</gene>
<dbReference type="InterPro" id="IPR050905">
    <property type="entry name" value="Plant_NBS-LRR"/>
</dbReference>
<dbReference type="InterPro" id="IPR057135">
    <property type="entry name" value="At4g27190-like_LRR"/>
</dbReference>
<evidence type="ECO:0000313" key="2">
    <source>
        <dbReference type="EMBL" id="RLM58288.1"/>
    </source>
</evidence>
<dbReference type="Pfam" id="PF23247">
    <property type="entry name" value="LRR_RPS2"/>
    <property type="match status" value="1"/>
</dbReference>
<evidence type="ECO:0000313" key="3">
    <source>
        <dbReference type="Proteomes" id="UP000275267"/>
    </source>
</evidence>
<evidence type="ECO:0000259" key="1">
    <source>
        <dbReference type="Pfam" id="PF23247"/>
    </source>
</evidence>
<reference evidence="3" key="1">
    <citation type="journal article" date="2019" name="Nat. Commun.">
        <title>The genome of broomcorn millet.</title>
        <authorList>
            <person name="Zou C."/>
            <person name="Miki D."/>
            <person name="Li D."/>
            <person name="Tang Q."/>
            <person name="Xiao L."/>
            <person name="Rajput S."/>
            <person name="Deng P."/>
            <person name="Jia W."/>
            <person name="Huang R."/>
            <person name="Zhang M."/>
            <person name="Sun Y."/>
            <person name="Hu J."/>
            <person name="Fu X."/>
            <person name="Schnable P.S."/>
            <person name="Li F."/>
            <person name="Zhang H."/>
            <person name="Feng B."/>
            <person name="Zhu X."/>
            <person name="Liu R."/>
            <person name="Schnable J.C."/>
            <person name="Zhu J.-K."/>
            <person name="Zhang H."/>
        </authorList>
    </citation>
    <scope>NUCLEOTIDE SEQUENCE [LARGE SCALE GENOMIC DNA]</scope>
</reference>
<comment type="caution">
    <text evidence="2">The sequence shown here is derived from an EMBL/GenBank/DDBJ whole genome shotgun (WGS) entry which is preliminary data.</text>
</comment>
<organism evidence="2 3">
    <name type="scientific">Panicum miliaceum</name>
    <name type="common">Proso millet</name>
    <name type="synonym">Broomcorn millet</name>
    <dbReference type="NCBI Taxonomy" id="4540"/>
    <lineage>
        <taxon>Eukaryota</taxon>
        <taxon>Viridiplantae</taxon>
        <taxon>Streptophyta</taxon>
        <taxon>Embryophyta</taxon>
        <taxon>Tracheophyta</taxon>
        <taxon>Spermatophyta</taxon>
        <taxon>Magnoliopsida</taxon>
        <taxon>Liliopsida</taxon>
        <taxon>Poales</taxon>
        <taxon>Poaceae</taxon>
        <taxon>PACMAD clade</taxon>
        <taxon>Panicoideae</taxon>
        <taxon>Panicodae</taxon>
        <taxon>Paniceae</taxon>
        <taxon>Panicinae</taxon>
        <taxon>Panicum</taxon>
        <taxon>Panicum sect. Panicum</taxon>
    </lineage>
</organism>